<organism evidence="1">
    <name type="scientific">viral metagenome</name>
    <dbReference type="NCBI Taxonomy" id="1070528"/>
    <lineage>
        <taxon>unclassified sequences</taxon>
        <taxon>metagenomes</taxon>
        <taxon>organismal metagenomes</taxon>
    </lineage>
</organism>
<protein>
    <submittedName>
        <fullName evidence="1">Uncharacterized protein</fullName>
    </submittedName>
</protein>
<evidence type="ECO:0000313" key="1">
    <source>
        <dbReference type="EMBL" id="QJA69054.1"/>
    </source>
</evidence>
<dbReference type="EMBL" id="MT143241">
    <property type="protein sequence ID" value="QJA94547.1"/>
    <property type="molecule type" value="Genomic_DNA"/>
</dbReference>
<accession>A0A6M3JG51</accession>
<name>A0A6M3JG51_9ZZZZ</name>
<dbReference type="EMBL" id="MT141673">
    <property type="protein sequence ID" value="QJA69054.1"/>
    <property type="molecule type" value="Genomic_DNA"/>
</dbReference>
<dbReference type="AlphaFoldDB" id="A0A6M3JG51"/>
<sequence>MKNVAIKNMDEETWRTIKSEAAKKGKSIPEFLAEAVYIAVAVREEVEREKNNSKK</sequence>
<proteinExistence type="predicted"/>
<gene>
    <name evidence="1" type="ORF">MM415A05162_0006</name>
    <name evidence="2" type="ORF">MM415B03825_0005</name>
</gene>
<reference evidence="1" key="1">
    <citation type="submission" date="2020-03" db="EMBL/GenBank/DDBJ databases">
        <title>The deep terrestrial virosphere.</title>
        <authorList>
            <person name="Holmfeldt K."/>
            <person name="Nilsson E."/>
            <person name="Simone D."/>
            <person name="Lopez-Fernandez M."/>
            <person name="Wu X."/>
            <person name="de Brujin I."/>
            <person name="Lundin D."/>
            <person name="Andersson A."/>
            <person name="Bertilsson S."/>
            <person name="Dopson M."/>
        </authorList>
    </citation>
    <scope>NUCLEOTIDE SEQUENCE</scope>
    <source>
        <strain evidence="1">MM415A05162</strain>
        <strain evidence="2">MM415B03825</strain>
    </source>
</reference>
<evidence type="ECO:0000313" key="2">
    <source>
        <dbReference type="EMBL" id="QJA94547.1"/>
    </source>
</evidence>